<dbReference type="EMBL" id="JARBHB010000004">
    <property type="protein sequence ID" value="KAJ8885245.1"/>
    <property type="molecule type" value="Genomic_DNA"/>
</dbReference>
<organism evidence="1 2">
    <name type="scientific">Dryococelus australis</name>
    <dbReference type="NCBI Taxonomy" id="614101"/>
    <lineage>
        <taxon>Eukaryota</taxon>
        <taxon>Metazoa</taxon>
        <taxon>Ecdysozoa</taxon>
        <taxon>Arthropoda</taxon>
        <taxon>Hexapoda</taxon>
        <taxon>Insecta</taxon>
        <taxon>Pterygota</taxon>
        <taxon>Neoptera</taxon>
        <taxon>Polyneoptera</taxon>
        <taxon>Phasmatodea</taxon>
        <taxon>Verophasmatodea</taxon>
        <taxon>Anareolatae</taxon>
        <taxon>Phasmatidae</taxon>
        <taxon>Eurycanthinae</taxon>
        <taxon>Dryococelus</taxon>
    </lineage>
</organism>
<protein>
    <submittedName>
        <fullName evidence="1">Uncharacterized protein</fullName>
    </submittedName>
</protein>
<comment type="caution">
    <text evidence="1">The sequence shown here is derived from an EMBL/GenBank/DDBJ whole genome shotgun (WGS) entry which is preliminary data.</text>
</comment>
<keyword evidence="2" id="KW-1185">Reference proteome</keyword>
<evidence type="ECO:0000313" key="1">
    <source>
        <dbReference type="EMBL" id="KAJ8885245.1"/>
    </source>
</evidence>
<sequence>MCWCWHFIRNVIKARVLSLSPNEYQAHPKYLLIDMRLNNQNLLSGVVYNSPFIAYTDHIEAILSPHIACYDHYVLMGYFNRYLFKSNNKISFPMRRLKLHILPLNATYLTCTISTCLNLVIVSNEDKVVNYGQLEAPGLSHHDLLYLSFSLSSSKDIKNIKTQKLLSAADDLPWQCVAAVATVDEKVDILNKLVLNLYDEFALVVTECVTHSSMADPRNLGTHDIARFHV</sequence>
<dbReference type="Proteomes" id="UP001159363">
    <property type="component" value="Chromosome X"/>
</dbReference>
<gene>
    <name evidence="1" type="ORF">PR048_011441</name>
</gene>
<proteinExistence type="predicted"/>
<name>A0ABQ9HLR8_9NEOP</name>
<reference evidence="1 2" key="1">
    <citation type="submission" date="2023-02" db="EMBL/GenBank/DDBJ databases">
        <title>LHISI_Scaffold_Assembly.</title>
        <authorList>
            <person name="Stuart O.P."/>
            <person name="Cleave R."/>
            <person name="Magrath M.J.L."/>
            <person name="Mikheyev A.S."/>
        </authorList>
    </citation>
    <scope>NUCLEOTIDE SEQUENCE [LARGE SCALE GENOMIC DNA]</scope>
    <source>
        <strain evidence="1">Daus_M_001</strain>
        <tissue evidence="1">Leg muscle</tissue>
    </source>
</reference>
<accession>A0ABQ9HLR8</accession>
<evidence type="ECO:0000313" key="2">
    <source>
        <dbReference type="Proteomes" id="UP001159363"/>
    </source>
</evidence>